<dbReference type="PANTHER" id="PTHR30055">
    <property type="entry name" value="HTH-TYPE TRANSCRIPTIONAL REGULATOR RUTR"/>
    <property type="match status" value="1"/>
</dbReference>
<evidence type="ECO:0000256" key="5">
    <source>
        <dbReference type="SAM" id="MobiDB-lite"/>
    </source>
</evidence>
<dbReference type="EMBL" id="SWMS01000007">
    <property type="protein sequence ID" value="TKG70971.1"/>
    <property type="molecule type" value="Genomic_DNA"/>
</dbReference>
<keyword evidence="3" id="KW-0804">Transcription</keyword>
<dbReference type="PRINTS" id="PR00455">
    <property type="entry name" value="HTHTETR"/>
</dbReference>
<dbReference type="SUPFAM" id="SSF46689">
    <property type="entry name" value="Homeodomain-like"/>
    <property type="match status" value="1"/>
</dbReference>
<evidence type="ECO:0000256" key="4">
    <source>
        <dbReference type="PROSITE-ProRule" id="PRU00335"/>
    </source>
</evidence>
<feature type="domain" description="HTH tetR-type" evidence="6">
    <location>
        <begin position="22"/>
        <end position="82"/>
    </location>
</feature>
<accession>A0ABY2S5M8</accession>
<sequence>MGSRGDAVTDEMEGERKPAHRPSRRSEIIQVATEVFARQGYAESSIEDVAAKAGVVPTAIYYHFGSKEELLHEALKSAMEQFSAYVMRLRASGEKVGADVLRRVVKAGWEWWTTHPDESVLIGRYSQSTTGRALELRAEWEERHRSRAYDYLSNGVRSGRAARQQHARDTLRIRALLDIILAAEAAVLPGGALTGYPLPELSDELADVCVRLVAANGWDADS</sequence>
<dbReference type="PANTHER" id="PTHR30055:SF234">
    <property type="entry name" value="HTH-TYPE TRANSCRIPTIONAL REGULATOR BETI"/>
    <property type="match status" value="1"/>
</dbReference>
<evidence type="ECO:0000256" key="3">
    <source>
        <dbReference type="ARBA" id="ARBA00023163"/>
    </source>
</evidence>
<dbReference type="InterPro" id="IPR001647">
    <property type="entry name" value="HTH_TetR"/>
</dbReference>
<dbReference type="InterPro" id="IPR009057">
    <property type="entry name" value="Homeodomain-like_sf"/>
</dbReference>
<evidence type="ECO:0000313" key="8">
    <source>
        <dbReference type="Proteomes" id="UP000309992"/>
    </source>
</evidence>
<dbReference type="PROSITE" id="PS50977">
    <property type="entry name" value="HTH_TETR_2"/>
    <property type="match status" value="1"/>
</dbReference>
<reference evidence="7 8" key="1">
    <citation type="journal article" date="2015" name="Antonie Van Leeuwenhoek">
        <title>Prauserella endophytica sp. nov., an endophytic actinobacterium isolated from Tamarix taklamakanensis.</title>
        <authorList>
            <person name="Liu J.M."/>
            <person name="Habden X."/>
            <person name="Guo L."/>
            <person name="Tuo L."/>
            <person name="Jiang Z.K."/>
            <person name="Liu S.W."/>
            <person name="Liu X.F."/>
            <person name="Chen L."/>
            <person name="Li R.F."/>
            <person name="Zhang Y.Q."/>
            <person name="Sun C.H."/>
        </authorList>
    </citation>
    <scope>NUCLEOTIDE SEQUENCE [LARGE SCALE GENOMIC DNA]</scope>
    <source>
        <strain evidence="7 8">CGMCC 4.7182</strain>
    </source>
</reference>
<dbReference type="Gene3D" id="1.10.10.60">
    <property type="entry name" value="Homeodomain-like"/>
    <property type="match status" value="1"/>
</dbReference>
<protein>
    <submittedName>
        <fullName evidence="7">TetR/AcrR family transcriptional regulator</fullName>
    </submittedName>
</protein>
<gene>
    <name evidence="7" type="ORF">FCN18_15775</name>
</gene>
<dbReference type="Pfam" id="PF00440">
    <property type="entry name" value="TetR_N"/>
    <property type="match status" value="1"/>
</dbReference>
<dbReference type="Gene3D" id="1.10.357.10">
    <property type="entry name" value="Tetracycline Repressor, domain 2"/>
    <property type="match status" value="1"/>
</dbReference>
<feature type="DNA-binding region" description="H-T-H motif" evidence="4">
    <location>
        <begin position="45"/>
        <end position="64"/>
    </location>
</feature>
<evidence type="ECO:0000313" key="7">
    <source>
        <dbReference type="EMBL" id="TKG70971.1"/>
    </source>
</evidence>
<keyword evidence="1" id="KW-0805">Transcription regulation</keyword>
<dbReference type="Proteomes" id="UP000309992">
    <property type="component" value="Unassembled WGS sequence"/>
</dbReference>
<dbReference type="InterPro" id="IPR050109">
    <property type="entry name" value="HTH-type_TetR-like_transc_reg"/>
</dbReference>
<dbReference type="RefSeq" id="WP_112267771.1">
    <property type="nucleotide sequence ID" value="NZ_SWMS01000007.1"/>
</dbReference>
<feature type="region of interest" description="Disordered" evidence="5">
    <location>
        <begin position="1"/>
        <end position="25"/>
    </location>
</feature>
<evidence type="ECO:0000256" key="2">
    <source>
        <dbReference type="ARBA" id="ARBA00023125"/>
    </source>
</evidence>
<keyword evidence="8" id="KW-1185">Reference proteome</keyword>
<keyword evidence="2 4" id="KW-0238">DNA-binding</keyword>
<organism evidence="7 8">
    <name type="scientific">Prauserella endophytica</name>
    <dbReference type="NCBI Taxonomy" id="1592324"/>
    <lineage>
        <taxon>Bacteria</taxon>
        <taxon>Bacillati</taxon>
        <taxon>Actinomycetota</taxon>
        <taxon>Actinomycetes</taxon>
        <taxon>Pseudonocardiales</taxon>
        <taxon>Pseudonocardiaceae</taxon>
        <taxon>Prauserella</taxon>
        <taxon>Prauserella coralliicola group</taxon>
    </lineage>
</organism>
<evidence type="ECO:0000256" key="1">
    <source>
        <dbReference type="ARBA" id="ARBA00023015"/>
    </source>
</evidence>
<proteinExistence type="predicted"/>
<comment type="caution">
    <text evidence="7">The sequence shown here is derived from an EMBL/GenBank/DDBJ whole genome shotgun (WGS) entry which is preliminary data.</text>
</comment>
<name>A0ABY2S5M8_9PSEU</name>
<evidence type="ECO:0000259" key="6">
    <source>
        <dbReference type="PROSITE" id="PS50977"/>
    </source>
</evidence>